<evidence type="ECO:0000313" key="3">
    <source>
        <dbReference type="Proteomes" id="UP001229355"/>
    </source>
</evidence>
<evidence type="ECO:0000259" key="1">
    <source>
        <dbReference type="Pfam" id="PF24705"/>
    </source>
</evidence>
<sequence>MHRRTKNRVQSLALDTITRILGEQTLSTLDYRVVALLRQVVAWLVARDFVAVEARSRGVRLSAEQMRQAIEEYGRTPVMPPDDAFLDIDAIALTNSDARVWSVRFDLWTHEEGRSDLSLECTIVIDNGTLDIEVDNIHVL</sequence>
<dbReference type="RefSeq" id="WP_280659176.1">
    <property type="nucleotide sequence ID" value="NZ_CP120373.1"/>
</dbReference>
<feature type="domain" description="DUF7668" evidence="1">
    <location>
        <begin position="44"/>
        <end position="140"/>
    </location>
</feature>
<reference evidence="2 3" key="1">
    <citation type="submission" date="2023-03" db="EMBL/GenBank/DDBJ databases">
        <authorList>
            <person name="Kaur S."/>
            <person name="Espinosa-Saiz D."/>
            <person name="Velazquez E."/>
            <person name="Menendez E."/>
            <person name="diCenzo G.C."/>
        </authorList>
    </citation>
    <scope>NUCLEOTIDE SEQUENCE [LARGE SCALE GENOMIC DNA]</scope>
    <source>
        <strain evidence="2 3">LMG 24692</strain>
    </source>
</reference>
<dbReference type="InterPro" id="IPR056085">
    <property type="entry name" value="DUF7668"/>
</dbReference>
<proteinExistence type="predicted"/>
<dbReference type="EMBL" id="CP120373">
    <property type="protein sequence ID" value="WEX87116.1"/>
    <property type="molecule type" value="Genomic_DNA"/>
</dbReference>
<accession>A0ABY8DDK1</accession>
<gene>
    <name evidence="2" type="ORF">PZN02_003472</name>
</gene>
<dbReference type="Proteomes" id="UP001229355">
    <property type="component" value="Chromosome 1"/>
</dbReference>
<dbReference type="Pfam" id="PF24705">
    <property type="entry name" value="DUF7668"/>
    <property type="match status" value="1"/>
</dbReference>
<keyword evidence="3" id="KW-1185">Reference proteome</keyword>
<protein>
    <recommendedName>
        <fullName evidence="1">DUF7668 domain-containing protein</fullName>
    </recommendedName>
</protein>
<organism evidence="2 3">
    <name type="scientific">Sinorhizobium garamanticum</name>
    <dbReference type="NCBI Taxonomy" id="680247"/>
    <lineage>
        <taxon>Bacteria</taxon>
        <taxon>Pseudomonadati</taxon>
        <taxon>Pseudomonadota</taxon>
        <taxon>Alphaproteobacteria</taxon>
        <taxon>Hyphomicrobiales</taxon>
        <taxon>Rhizobiaceae</taxon>
        <taxon>Sinorhizobium/Ensifer group</taxon>
        <taxon>Sinorhizobium</taxon>
    </lineage>
</organism>
<evidence type="ECO:0000313" key="2">
    <source>
        <dbReference type="EMBL" id="WEX87116.1"/>
    </source>
</evidence>
<name>A0ABY8DDK1_9HYPH</name>